<gene>
    <name evidence="2" type="ORF">K432DRAFT_43526</name>
</gene>
<sequence>MSLSFYLTVVECGKAGRWGFELLYVIVFFLLLSTVSYYHFLIARGQWRGCEAVLSNSKM</sequence>
<keyword evidence="1" id="KW-0472">Membrane</keyword>
<accession>A0A8E2DW87</accession>
<keyword evidence="1" id="KW-0812">Transmembrane</keyword>
<reference evidence="2 3" key="1">
    <citation type="journal article" date="2016" name="Nat. Commun.">
        <title>Ectomycorrhizal ecology is imprinted in the genome of the dominant symbiotic fungus Cenococcum geophilum.</title>
        <authorList>
            <consortium name="DOE Joint Genome Institute"/>
            <person name="Peter M."/>
            <person name="Kohler A."/>
            <person name="Ohm R.A."/>
            <person name="Kuo A."/>
            <person name="Krutzmann J."/>
            <person name="Morin E."/>
            <person name="Arend M."/>
            <person name="Barry K.W."/>
            <person name="Binder M."/>
            <person name="Choi C."/>
            <person name="Clum A."/>
            <person name="Copeland A."/>
            <person name="Grisel N."/>
            <person name="Haridas S."/>
            <person name="Kipfer T."/>
            <person name="LaButti K."/>
            <person name="Lindquist E."/>
            <person name="Lipzen A."/>
            <person name="Maire R."/>
            <person name="Meier B."/>
            <person name="Mihaltcheva S."/>
            <person name="Molinier V."/>
            <person name="Murat C."/>
            <person name="Poggeler S."/>
            <person name="Quandt C.A."/>
            <person name="Sperisen C."/>
            <person name="Tritt A."/>
            <person name="Tisserant E."/>
            <person name="Crous P.W."/>
            <person name="Henrissat B."/>
            <person name="Nehls U."/>
            <person name="Egli S."/>
            <person name="Spatafora J.W."/>
            <person name="Grigoriev I.V."/>
            <person name="Martin F.M."/>
        </authorList>
    </citation>
    <scope>NUCLEOTIDE SEQUENCE [LARGE SCALE GENOMIC DNA]</scope>
    <source>
        <strain evidence="2 3">CBS 459.81</strain>
    </source>
</reference>
<feature type="transmembrane region" description="Helical" evidence="1">
    <location>
        <begin position="22"/>
        <end position="41"/>
    </location>
</feature>
<dbReference type="AlphaFoldDB" id="A0A8E2DW87"/>
<organism evidence="2 3">
    <name type="scientific">Lepidopterella palustris CBS 459.81</name>
    <dbReference type="NCBI Taxonomy" id="1314670"/>
    <lineage>
        <taxon>Eukaryota</taxon>
        <taxon>Fungi</taxon>
        <taxon>Dikarya</taxon>
        <taxon>Ascomycota</taxon>
        <taxon>Pezizomycotina</taxon>
        <taxon>Dothideomycetes</taxon>
        <taxon>Pleosporomycetidae</taxon>
        <taxon>Mytilinidiales</taxon>
        <taxon>Argynnaceae</taxon>
        <taxon>Lepidopterella</taxon>
    </lineage>
</organism>
<keyword evidence="1" id="KW-1133">Transmembrane helix</keyword>
<protein>
    <submittedName>
        <fullName evidence="2">Uncharacterized protein</fullName>
    </submittedName>
</protein>
<dbReference type="Proteomes" id="UP000250266">
    <property type="component" value="Unassembled WGS sequence"/>
</dbReference>
<dbReference type="EMBL" id="KV746346">
    <property type="protein sequence ID" value="OCK72837.1"/>
    <property type="molecule type" value="Genomic_DNA"/>
</dbReference>
<evidence type="ECO:0000256" key="1">
    <source>
        <dbReference type="SAM" id="Phobius"/>
    </source>
</evidence>
<keyword evidence="3" id="KW-1185">Reference proteome</keyword>
<evidence type="ECO:0000313" key="3">
    <source>
        <dbReference type="Proteomes" id="UP000250266"/>
    </source>
</evidence>
<name>A0A8E2DW87_9PEZI</name>
<evidence type="ECO:0000313" key="2">
    <source>
        <dbReference type="EMBL" id="OCK72837.1"/>
    </source>
</evidence>
<proteinExistence type="predicted"/>